<dbReference type="EMBL" id="JAKVPQ010000004">
    <property type="protein sequence ID" value="MCH4284967.1"/>
    <property type="molecule type" value="Genomic_DNA"/>
</dbReference>
<keyword evidence="3" id="KW-1185">Reference proteome</keyword>
<evidence type="ECO:0000313" key="3">
    <source>
        <dbReference type="Proteomes" id="UP001202402"/>
    </source>
</evidence>
<evidence type="ECO:0008006" key="4">
    <source>
        <dbReference type="Google" id="ProtNLM"/>
    </source>
</evidence>
<keyword evidence="1" id="KW-0472">Membrane</keyword>
<comment type="caution">
    <text evidence="2">The sequence shown here is derived from an EMBL/GenBank/DDBJ whole genome shotgun (WGS) entry which is preliminary data.</text>
</comment>
<accession>A0ABS9R5P0</accession>
<keyword evidence="1" id="KW-1133">Transmembrane helix</keyword>
<sequence length="290" mass="32915">MKQQKIKISILVILLCIITVLISIWKITNKETTEAFMAAPIDRISQIPKKEPTLLSMLKTATKPMGSTMYVYGGGWNEADTGAGKEAVSIGCSPEWNTFYQLQDQNYDINVSSYQIHEGLDCSGYIGWILYNTFHTLDGEEGYVMKGEDMARVFSQKGWGTYIPKSQVKDYQPGDIMSSDCEDCAHVYMVVASCDDGSILLFHSYPQGVQLNGTVDKRGNQESEAVKLAEKYMRQYCSEWTNKYPLEKLDKEFLTHYAQMRWDTTDKGVITDTEKIKEKSAEEILQLIFS</sequence>
<protein>
    <recommendedName>
        <fullName evidence="4">Peptidase C51 domain-containing protein</fullName>
    </recommendedName>
</protein>
<evidence type="ECO:0000256" key="1">
    <source>
        <dbReference type="SAM" id="Phobius"/>
    </source>
</evidence>
<keyword evidence="1" id="KW-0812">Transmembrane</keyword>
<feature type="transmembrane region" description="Helical" evidence="1">
    <location>
        <begin position="7"/>
        <end position="25"/>
    </location>
</feature>
<dbReference type="RefSeq" id="WP_117536378.1">
    <property type="nucleotide sequence ID" value="NZ_JAKVPQ010000004.1"/>
</dbReference>
<reference evidence="2 3" key="1">
    <citation type="submission" date="2022-02" db="EMBL/GenBank/DDBJ databases">
        <title>Genome of Erysipelotrichaceae sp. nov. NSJ-176 isolated from human feces.</title>
        <authorList>
            <person name="Abdugheni R."/>
        </authorList>
    </citation>
    <scope>NUCLEOTIDE SEQUENCE [LARGE SCALE GENOMIC DNA]</scope>
    <source>
        <strain evidence="2 3">NSJ-176</strain>
    </source>
</reference>
<name>A0ABS9R5P0_9FIRM</name>
<organism evidence="2 3">
    <name type="scientific">Amedibacillus hominis</name>
    <dbReference type="NCBI Taxonomy" id="2897776"/>
    <lineage>
        <taxon>Bacteria</taxon>
        <taxon>Bacillati</taxon>
        <taxon>Bacillota</taxon>
        <taxon>Erysipelotrichia</taxon>
        <taxon>Erysipelotrichales</taxon>
        <taxon>Erysipelotrichaceae</taxon>
        <taxon>Amedibacillus</taxon>
    </lineage>
</organism>
<dbReference type="Gene3D" id="3.90.1720.10">
    <property type="entry name" value="endopeptidase domain like (from Nostoc punctiforme)"/>
    <property type="match status" value="1"/>
</dbReference>
<dbReference type="Proteomes" id="UP001202402">
    <property type="component" value="Unassembled WGS sequence"/>
</dbReference>
<proteinExistence type="predicted"/>
<gene>
    <name evidence="2" type="ORF">LQE99_07465</name>
</gene>
<evidence type="ECO:0000313" key="2">
    <source>
        <dbReference type="EMBL" id="MCH4284967.1"/>
    </source>
</evidence>